<name>A0A5C5X6H8_9PLAN</name>
<dbReference type="InterPro" id="IPR001375">
    <property type="entry name" value="Peptidase_S9_cat"/>
</dbReference>
<feature type="domain" description="Peptidase S9 prolyl oligopeptidase catalytic" evidence="3">
    <location>
        <begin position="193"/>
        <end position="328"/>
    </location>
</feature>
<dbReference type="GO" id="GO:0006508">
    <property type="term" value="P:proteolysis"/>
    <property type="evidence" value="ECO:0007669"/>
    <property type="project" value="InterPro"/>
</dbReference>
<dbReference type="Gene3D" id="3.40.50.1820">
    <property type="entry name" value="alpha/beta hydrolase"/>
    <property type="match status" value="1"/>
</dbReference>
<dbReference type="Proteomes" id="UP000317243">
    <property type="component" value="Unassembled WGS sequence"/>
</dbReference>
<evidence type="ECO:0000313" key="5">
    <source>
        <dbReference type="Proteomes" id="UP000317243"/>
    </source>
</evidence>
<keyword evidence="5" id="KW-1185">Reference proteome</keyword>
<gene>
    <name evidence="4" type="ORF">KOR42_09740</name>
</gene>
<evidence type="ECO:0000256" key="2">
    <source>
        <dbReference type="SAM" id="SignalP"/>
    </source>
</evidence>
<dbReference type="Pfam" id="PF00326">
    <property type="entry name" value="Peptidase_S9"/>
    <property type="match status" value="1"/>
</dbReference>
<protein>
    <submittedName>
        <fullName evidence="4">Prolyl oligopeptidase family protein</fullName>
    </submittedName>
</protein>
<dbReference type="GO" id="GO:0008236">
    <property type="term" value="F:serine-type peptidase activity"/>
    <property type="evidence" value="ECO:0007669"/>
    <property type="project" value="InterPro"/>
</dbReference>
<feature type="chain" id="PRO_5022841956" evidence="2">
    <location>
        <begin position="27"/>
        <end position="644"/>
    </location>
</feature>
<evidence type="ECO:0000259" key="3">
    <source>
        <dbReference type="Pfam" id="PF00326"/>
    </source>
</evidence>
<feature type="signal peptide" evidence="2">
    <location>
        <begin position="1"/>
        <end position="26"/>
    </location>
</feature>
<keyword evidence="1 2" id="KW-0732">Signal</keyword>
<dbReference type="InterPro" id="IPR050955">
    <property type="entry name" value="Plant_Biomass_Hydrol_Est"/>
</dbReference>
<dbReference type="SUPFAM" id="SSF53474">
    <property type="entry name" value="alpha/beta-Hydrolases"/>
    <property type="match status" value="1"/>
</dbReference>
<dbReference type="InterPro" id="IPR029058">
    <property type="entry name" value="AB_hydrolase_fold"/>
</dbReference>
<dbReference type="PANTHER" id="PTHR43037">
    <property type="entry name" value="UNNAMED PRODUCT-RELATED"/>
    <property type="match status" value="1"/>
</dbReference>
<evidence type="ECO:0000313" key="4">
    <source>
        <dbReference type="EMBL" id="TWT57612.1"/>
    </source>
</evidence>
<accession>A0A5C5X6H8</accession>
<dbReference type="PANTHER" id="PTHR43037:SF1">
    <property type="entry name" value="BLL1128 PROTEIN"/>
    <property type="match status" value="1"/>
</dbReference>
<proteinExistence type="predicted"/>
<dbReference type="AlphaFoldDB" id="A0A5C5X6H8"/>
<dbReference type="EMBL" id="SIHI01000001">
    <property type="protein sequence ID" value="TWT57612.1"/>
    <property type="molecule type" value="Genomic_DNA"/>
</dbReference>
<dbReference type="OrthoDB" id="236649at2"/>
<organism evidence="4 5">
    <name type="scientific">Thalassoglobus neptunius</name>
    <dbReference type="NCBI Taxonomy" id="1938619"/>
    <lineage>
        <taxon>Bacteria</taxon>
        <taxon>Pseudomonadati</taxon>
        <taxon>Planctomycetota</taxon>
        <taxon>Planctomycetia</taxon>
        <taxon>Planctomycetales</taxon>
        <taxon>Planctomycetaceae</taxon>
        <taxon>Thalassoglobus</taxon>
    </lineage>
</organism>
<comment type="caution">
    <text evidence="4">The sequence shown here is derived from an EMBL/GenBank/DDBJ whole genome shotgun (WGS) entry which is preliminary data.</text>
</comment>
<evidence type="ECO:0000256" key="1">
    <source>
        <dbReference type="ARBA" id="ARBA00022729"/>
    </source>
</evidence>
<reference evidence="4 5" key="1">
    <citation type="submission" date="2019-02" db="EMBL/GenBank/DDBJ databases">
        <title>Deep-cultivation of Planctomycetes and their phenomic and genomic characterization uncovers novel biology.</title>
        <authorList>
            <person name="Wiegand S."/>
            <person name="Jogler M."/>
            <person name="Boedeker C."/>
            <person name="Pinto D."/>
            <person name="Vollmers J."/>
            <person name="Rivas-Marin E."/>
            <person name="Kohn T."/>
            <person name="Peeters S.H."/>
            <person name="Heuer A."/>
            <person name="Rast P."/>
            <person name="Oberbeckmann S."/>
            <person name="Bunk B."/>
            <person name="Jeske O."/>
            <person name="Meyerdierks A."/>
            <person name="Storesund J.E."/>
            <person name="Kallscheuer N."/>
            <person name="Luecker S."/>
            <person name="Lage O.M."/>
            <person name="Pohl T."/>
            <person name="Merkel B.J."/>
            <person name="Hornburger P."/>
            <person name="Mueller R.-W."/>
            <person name="Bruemmer F."/>
            <person name="Labrenz M."/>
            <person name="Spormann A.M."/>
            <person name="Op Den Camp H."/>
            <person name="Overmann J."/>
            <person name="Amann R."/>
            <person name="Jetten M.S.M."/>
            <person name="Mascher T."/>
            <person name="Medema M.H."/>
            <person name="Devos D.P."/>
            <person name="Kaster A.-K."/>
            <person name="Ovreas L."/>
            <person name="Rohde M."/>
            <person name="Galperin M.Y."/>
            <person name="Jogler C."/>
        </authorList>
    </citation>
    <scope>NUCLEOTIDE SEQUENCE [LARGE SCALE GENOMIC DNA]</scope>
    <source>
        <strain evidence="4 5">KOR42</strain>
    </source>
</reference>
<sequence length="644" mass="73333" precursor="true">MKRMKMLRTGLAILMAFVVSSSSSSGQTPEELNTLQELLQNLQSELQKASPQKRVDAEVCAKSVEWILRHQEFYKPQYVESAKKTLELGQERLNQLNDPNDRWWETPGAHALGYRSRVDQSVQPYIVILPVQFKPDRTVRWPLHVVLHGRNGNLTEAHFIASQDGKPAPEDQDWIELHVFGRTNNAYRWAGETDVFEAMDDVIRRFPIDETRVTLWGFSMGGAGAWHLAVHHPSRWVSAGAGAGFVDFYKYQKRDEQLPDIQHQLLTIYDAVDYAENLSIVPMITYGGENDSQLLASLTMKAAAEEAGVPLTVLVGPNMGHKFDDASKEAFMEFLKQHNSEGRNRVPGKKEFQFVTYTLKYNQCEWLTIHEQQSPFERTSVTSEVDDSGALRLETENVAAFSIRRDIADSVVIDDTEFDLAADLDPNLTDLYFVQDEDSQQWQILDYDDAISFEGNPNQHKRHNLQGPVDDAFMGGFVCVTGSGSPWSGELSDYSSWVLDRFSGEFDKWMRAVPQRVDDQSVTEELIRKNNLVLFGDPGSNEILGRIHENLPVQWSRDQFTFDGKTYSTRDHAFVLVYPNPLNPRKYVVLNSGMTMRTKDFKASNSWLFPKIGDYAVVKFSEKEDGSFDETVVETGIFDAHWNK</sequence>